<evidence type="ECO:0000256" key="8">
    <source>
        <dbReference type="ARBA" id="ARBA00022985"/>
    </source>
</evidence>
<dbReference type="Proteomes" id="UP001208017">
    <property type="component" value="Unassembled WGS sequence"/>
</dbReference>
<evidence type="ECO:0000313" key="14">
    <source>
        <dbReference type="EMBL" id="MCX7571918.1"/>
    </source>
</evidence>
<dbReference type="InterPro" id="IPR000620">
    <property type="entry name" value="EamA_dom"/>
</dbReference>
<keyword evidence="6" id="KW-0441">Lipid A biosynthesis</keyword>
<comment type="subcellular location">
    <subcellularLocation>
        <location evidence="1">Cell membrane</location>
        <topology evidence="1">Multi-pass membrane protein</topology>
    </subcellularLocation>
</comment>
<evidence type="ECO:0000256" key="9">
    <source>
        <dbReference type="ARBA" id="ARBA00022989"/>
    </source>
</evidence>
<dbReference type="SUPFAM" id="SSF103481">
    <property type="entry name" value="Multidrug resistance efflux transporter EmrE"/>
    <property type="match status" value="1"/>
</dbReference>
<keyword evidence="15" id="KW-1185">Reference proteome</keyword>
<accession>A0ABT3X4U5</accession>
<protein>
    <submittedName>
        <fullName evidence="14">EamA family transporter</fullName>
    </submittedName>
</protein>
<keyword evidence="5" id="KW-0997">Cell inner membrane</keyword>
<keyword evidence="9 12" id="KW-1133">Transmembrane helix</keyword>
<dbReference type="PANTHER" id="PTHR30561">
    <property type="entry name" value="SMR FAMILY PROTON-DEPENDENT DRUG EFFLUX TRANSPORTER SUGE"/>
    <property type="match status" value="1"/>
</dbReference>
<feature type="domain" description="EamA" evidence="13">
    <location>
        <begin position="5"/>
        <end position="113"/>
    </location>
</feature>
<keyword evidence="11 12" id="KW-0472">Membrane</keyword>
<evidence type="ECO:0000313" key="15">
    <source>
        <dbReference type="Proteomes" id="UP001208017"/>
    </source>
</evidence>
<reference evidence="14 15" key="1">
    <citation type="submission" date="2022-11" db="EMBL/GenBank/DDBJ databases">
        <title>Study of microbial diversity in lake waters.</title>
        <authorList>
            <person name="Zhang J."/>
        </authorList>
    </citation>
    <scope>NUCLEOTIDE SEQUENCE [LARGE SCALE GENOMIC DNA]</scope>
    <source>
        <strain evidence="14 15">DT12</strain>
    </source>
</reference>
<evidence type="ECO:0000256" key="4">
    <source>
        <dbReference type="ARBA" id="ARBA00022516"/>
    </source>
</evidence>
<keyword evidence="4" id="KW-0444">Lipid biosynthesis</keyword>
<evidence type="ECO:0000259" key="13">
    <source>
        <dbReference type="Pfam" id="PF00892"/>
    </source>
</evidence>
<feature type="transmembrane region" description="Helical" evidence="12">
    <location>
        <begin position="70"/>
        <end position="90"/>
    </location>
</feature>
<dbReference type="EMBL" id="JAPMLT010000014">
    <property type="protein sequence ID" value="MCX7571918.1"/>
    <property type="molecule type" value="Genomic_DNA"/>
</dbReference>
<keyword evidence="7 12" id="KW-0812">Transmembrane</keyword>
<feature type="transmembrane region" description="Helical" evidence="12">
    <location>
        <begin position="96"/>
        <end position="114"/>
    </location>
</feature>
<dbReference type="Gene3D" id="1.10.3730.20">
    <property type="match status" value="1"/>
</dbReference>
<feature type="transmembrane region" description="Helical" evidence="12">
    <location>
        <begin position="44"/>
        <end position="63"/>
    </location>
</feature>
<name>A0ABT3X4U5_9BACL</name>
<evidence type="ECO:0000256" key="3">
    <source>
        <dbReference type="ARBA" id="ARBA00022475"/>
    </source>
</evidence>
<organism evidence="14 15">
    <name type="scientific">Tumebacillus lacus</name>
    <dbReference type="NCBI Taxonomy" id="2995335"/>
    <lineage>
        <taxon>Bacteria</taxon>
        <taxon>Bacillati</taxon>
        <taxon>Bacillota</taxon>
        <taxon>Bacilli</taxon>
        <taxon>Bacillales</taxon>
        <taxon>Alicyclobacillaceae</taxon>
        <taxon>Tumebacillus</taxon>
    </lineage>
</organism>
<dbReference type="InterPro" id="IPR000390">
    <property type="entry name" value="Small_drug/metabolite_transptr"/>
</dbReference>
<keyword evidence="3" id="KW-1003">Cell membrane</keyword>
<dbReference type="InterPro" id="IPR037185">
    <property type="entry name" value="EmrE-like"/>
</dbReference>
<evidence type="ECO:0000256" key="12">
    <source>
        <dbReference type="SAM" id="Phobius"/>
    </source>
</evidence>
<evidence type="ECO:0000256" key="5">
    <source>
        <dbReference type="ARBA" id="ARBA00022519"/>
    </source>
</evidence>
<keyword evidence="8" id="KW-0448">Lipopolysaccharide biosynthesis</keyword>
<proteinExistence type="inferred from homology"/>
<evidence type="ECO:0000256" key="11">
    <source>
        <dbReference type="ARBA" id="ARBA00023136"/>
    </source>
</evidence>
<comment type="caution">
    <text evidence="14">The sequence shown here is derived from an EMBL/GenBank/DDBJ whole genome shotgun (WGS) entry which is preliminary data.</text>
</comment>
<keyword evidence="10" id="KW-0443">Lipid metabolism</keyword>
<comment type="similarity">
    <text evidence="2">Belongs to the EamA transporter family.</text>
</comment>
<evidence type="ECO:0000256" key="1">
    <source>
        <dbReference type="ARBA" id="ARBA00004651"/>
    </source>
</evidence>
<evidence type="ECO:0000256" key="10">
    <source>
        <dbReference type="ARBA" id="ARBA00023098"/>
    </source>
</evidence>
<sequence>MSKFVLYGLLLVNILLLAGGQIVWKNALQNMNGMTVLNVITSPGVYIGGFMYVIATGIWLVILNNGKLSVVYPMQSLAYVIGIFVAWLIFSETIPTTRWIGAAVILAGVYLITLE</sequence>
<dbReference type="PANTHER" id="PTHR30561:SF9">
    <property type="entry name" value="4-AMINO-4-DEOXY-L-ARABINOSE-PHOSPHOUNDECAPRENOL FLIPPASE SUBUNIT ARNF-RELATED"/>
    <property type="match status" value="1"/>
</dbReference>
<evidence type="ECO:0000256" key="2">
    <source>
        <dbReference type="ARBA" id="ARBA00007362"/>
    </source>
</evidence>
<dbReference type="Pfam" id="PF00892">
    <property type="entry name" value="EamA"/>
    <property type="match status" value="1"/>
</dbReference>
<evidence type="ECO:0000256" key="6">
    <source>
        <dbReference type="ARBA" id="ARBA00022556"/>
    </source>
</evidence>
<dbReference type="RefSeq" id="WP_267153168.1">
    <property type="nucleotide sequence ID" value="NZ_JAPMLT010000014.1"/>
</dbReference>
<gene>
    <name evidence="14" type="ORF">OS242_18430</name>
</gene>
<evidence type="ECO:0000256" key="7">
    <source>
        <dbReference type="ARBA" id="ARBA00022692"/>
    </source>
</evidence>